<evidence type="ECO:0000259" key="1">
    <source>
        <dbReference type="Pfam" id="PF03478"/>
    </source>
</evidence>
<name>A0A498J107_MALDO</name>
<gene>
    <name evidence="2" type="ORF">DVH24_028711</name>
</gene>
<dbReference type="PANTHER" id="PTHR44259">
    <property type="entry name" value="OS07G0183000 PROTEIN-RELATED"/>
    <property type="match status" value="1"/>
</dbReference>
<reference evidence="2 3" key="1">
    <citation type="submission" date="2018-10" db="EMBL/GenBank/DDBJ databases">
        <title>A high-quality apple genome assembly.</title>
        <authorList>
            <person name="Hu J."/>
        </authorList>
    </citation>
    <scope>NUCLEOTIDE SEQUENCE [LARGE SCALE GENOMIC DNA]</scope>
    <source>
        <strain evidence="3">cv. HFTH1</strain>
        <tissue evidence="2">Young leaf</tissue>
    </source>
</reference>
<organism evidence="2 3">
    <name type="scientific">Malus domestica</name>
    <name type="common">Apple</name>
    <name type="synonym">Pyrus malus</name>
    <dbReference type="NCBI Taxonomy" id="3750"/>
    <lineage>
        <taxon>Eukaryota</taxon>
        <taxon>Viridiplantae</taxon>
        <taxon>Streptophyta</taxon>
        <taxon>Embryophyta</taxon>
        <taxon>Tracheophyta</taxon>
        <taxon>Spermatophyta</taxon>
        <taxon>Magnoliopsida</taxon>
        <taxon>eudicotyledons</taxon>
        <taxon>Gunneridae</taxon>
        <taxon>Pentapetalae</taxon>
        <taxon>rosids</taxon>
        <taxon>fabids</taxon>
        <taxon>Rosales</taxon>
        <taxon>Rosaceae</taxon>
        <taxon>Amygdaloideae</taxon>
        <taxon>Maleae</taxon>
        <taxon>Malus</taxon>
    </lineage>
</organism>
<dbReference type="Pfam" id="PF03478">
    <property type="entry name" value="Beta-prop_KIB1-4"/>
    <property type="match status" value="1"/>
</dbReference>
<dbReference type="AlphaFoldDB" id="A0A498J107"/>
<dbReference type="InterPro" id="IPR005174">
    <property type="entry name" value="KIB1-4_b-propeller"/>
</dbReference>
<dbReference type="PANTHER" id="PTHR44259:SF107">
    <property type="entry name" value="F-BOX PROTEIN SKIP23-LIKE"/>
    <property type="match status" value="1"/>
</dbReference>
<evidence type="ECO:0000313" key="3">
    <source>
        <dbReference type="Proteomes" id="UP000290289"/>
    </source>
</evidence>
<sequence>MQSDWANLPTNILLSTVSDCVQFMAVCKSWRCMKKDRKCKHARLTTPMILVSERKENTWNSYDFVNNQVLGLQLELPKKRFCGSSKGWIITVEANFVVTLMNPQFNVKRWTKRPIIRIPQLKPVINRRIRGFVKAHFDYFVVKATISADSISNSKNYVVMVILGKDTRWNYIDKHGDDIYTFITDVVLIEDKIYAINDWSNLWAF</sequence>
<protein>
    <recommendedName>
        <fullName evidence="1">KIB1-4 beta-propeller domain-containing protein</fullName>
    </recommendedName>
</protein>
<evidence type="ECO:0000313" key="2">
    <source>
        <dbReference type="EMBL" id="RXH87211.1"/>
    </source>
</evidence>
<keyword evidence="3" id="KW-1185">Reference proteome</keyword>
<proteinExistence type="predicted"/>
<feature type="domain" description="KIB1-4 beta-propeller" evidence="1">
    <location>
        <begin position="72"/>
        <end position="205"/>
    </location>
</feature>
<dbReference type="InterPro" id="IPR050942">
    <property type="entry name" value="F-box_BR-signaling"/>
</dbReference>
<comment type="caution">
    <text evidence="2">The sequence shown here is derived from an EMBL/GenBank/DDBJ whole genome shotgun (WGS) entry which is preliminary data.</text>
</comment>
<dbReference type="EMBL" id="RDQH01000336">
    <property type="protein sequence ID" value="RXH87211.1"/>
    <property type="molecule type" value="Genomic_DNA"/>
</dbReference>
<accession>A0A498J107</accession>
<dbReference type="Proteomes" id="UP000290289">
    <property type="component" value="Chromosome 10"/>
</dbReference>